<protein>
    <recommendedName>
        <fullName evidence="3">Ribbon-helix-helix protein CopG domain-containing protein</fullName>
    </recommendedName>
</protein>
<dbReference type="STRING" id="207340.APZ41_005285"/>
<dbReference type="EMBL" id="LLWF02000010">
    <property type="protein sequence ID" value="ONH84228.1"/>
    <property type="molecule type" value="Genomic_DNA"/>
</dbReference>
<evidence type="ECO:0000313" key="2">
    <source>
        <dbReference type="Proteomes" id="UP000054844"/>
    </source>
</evidence>
<name>A0A1S8D9Q1_9PROT</name>
<organism evidence="1 2">
    <name type="scientific">Roseomonas mucosa</name>
    <dbReference type="NCBI Taxonomy" id="207340"/>
    <lineage>
        <taxon>Bacteria</taxon>
        <taxon>Pseudomonadati</taxon>
        <taxon>Pseudomonadota</taxon>
        <taxon>Alphaproteobacteria</taxon>
        <taxon>Acetobacterales</taxon>
        <taxon>Roseomonadaceae</taxon>
        <taxon>Roseomonas</taxon>
    </lineage>
</organism>
<reference evidence="1" key="1">
    <citation type="submission" date="2016-12" db="EMBL/GenBank/DDBJ databases">
        <title>Draft genome sequence of Roseomonas mucosa strain AU37, isolated from a peripheral intravenous catheter.</title>
        <authorList>
            <person name="Choudhury M.A."/>
            <person name="Sidjabat H.E."/>
            <person name="Wailan A.M."/>
            <person name="Zhang L."/>
            <person name="Marsh N.M."/>
            <person name="Rickard C.M."/>
            <person name="Davies M."/>
            <person name="Mcmillan D.J."/>
        </authorList>
    </citation>
    <scope>NUCLEOTIDE SEQUENCE [LARGE SCALE GENOMIC DNA]</scope>
    <source>
        <strain evidence="1">AU37</strain>
    </source>
</reference>
<comment type="caution">
    <text evidence="1">The sequence shown here is derived from an EMBL/GenBank/DDBJ whole genome shotgun (WGS) entry which is preliminary data.</text>
</comment>
<keyword evidence="2" id="KW-1185">Reference proteome</keyword>
<accession>A0A1S8D9Q1</accession>
<evidence type="ECO:0008006" key="3">
    <source>
        <dbReference type="Google" id="ProtNLM"/>
    </source>
</evidence>
<evidence type="ECO:0000313" key="1">
    <source>
        <dbReference type="EMBL" id="ONH84228.1"/>
    </source>
</evidence>
<dbReference type="AlphaFoldDB" id="A0A1S8D9Q1"/>
<proteinExistence type="predicted"/>
<gene>
    <name evidence="1" type="ORF">APZ41_005285</name>
</gene>
<sequence length="63" mass="7446">MVMRSVYLRPSEDTELRQLAFEEGVSKNDLIRSAVSAKLKEWRESNSKELLVRDLELGRRRPR</sequence>
<dbReference type="Proteomes" id="UP000054844">
    <property type="component" value="Unassembled WGS sequence"/>
</dbReference>